<dbReference type="GO" id="GO:0050660">
    <property type="term" value="F:flavin adenine dinucleotide binding"/>
    <property type="evidence" value="ECO:0007669"/>
    <property type="project" value="InterPro"/>
</dbReference>
<dbReference type="InterPro" id="IPR002550">
    <property type="entry name" value="CNNM"/>
</dbReference>
<keyword evidence="4 10" id="KW-0812">Transmembrane</keyword>
<dbReference type="SMART" id="SM01091">
    <property type="entry name" value="CorC_HlyC"/>
    <property type="match status" value="1"/>
</dbReference>
<dbReference type="SMART" id="SM00116">
    <property type="entry name" value="CBS"/>
    <property type="match status" value="2"/>
</dbReference>
<dbReference type="OrthoDB" id="9798188at2"/>
<feature type="transmembrane region" description="Helical" evidence="11">
    <location>
        <begin position="133"/>
        <end position="156"/>
    </location>
</feature>
<evidence type="ECO:0000256" key="11">
    <source>
        <dbReference type="SAM" id="Phobius"/>
    </source>
</evidence>
<dbReference type="InterPro" id="IPR036318">
    <property type="entry name" value="FAD-bd_PCMH-like_sf"/>
</dbReference>
<feature type="transmembrane region" description="Helical" evidence="11">
    <location>
        <begin position="91"/>
        <end position="112"/>
    </location>
</feature>
<dbReference type="InterPro" id="IPR016169">
    <property type="entry name" value="FAD-bd_PCMH_sub2"/>
</dbReference>
<dbReference type="InterPro" id="IPR005170">
    <property type="entry name" value="Transptr-assoc_dom"/>
</dbReference>
<dbReference type="FunFam" id="3.10.580.10:FF:000002">
    <property type="entry name" value="Magnesium/cobalt efflux protein CorC"/>
    <property type="match status" value="1"/>
</dbReference>
<comment type="similarity">
    <text evidence="2">Belongs to the UPF0053 family.</text>
</comment>
<dbReference type="Proteomes" id="UP000005695">
    <property type="component" value="Unassembled WGS sequence"/>
</dbReference>
<dbReference type="AlphaFoldDB" id="Q1JXA3"/>
<organism evidence="14 15">
    <name type="scientific">Desulfuromonas acetoxidans (strain DSM 684 / 11070)</name>
    <dbReference type="NCBI Taxonomy" id="281689"/>
    <lineage>
        <taxon>Bacteria</taxon>
        <taxon>Pseudomonadati</taxon>
        <taxon>Thermodesulfobacteriota</taxon>
        <taxon>Desulfuromonadia</taxon>
        <taxon>Desulfuromonadales</taxon>
        <taxon>Desulfuromonadaceae</taxon>
        <taxon>Desulfuromonas</taxon>
    </lineage>
</organism>
<dbReference type="InterPro" id="IPR000644">
    <property type="entry name" value="CBS_dom"/>
</dbReference>
<sequence>MTEDQWYRLATMGVLFIMSAFFSGSETALLAIDRLRVKYLVEKKRRGAQELEKLLDNPEWLLGGILVGNNLVNIALSVFATTFFVELYGDYGDLLTILVLTPLLLIVSEVCPKTYAARRAEQVSFRVLRPIRGILWVLSPVIWLVTGLSSLVTRLFKVDSSASILSADEIKTMIAIGAKSGTLAGEQRRMLDGVFELSQLRVRDLMIPRTEVKGVEVDAPFQDLLDEVKRSTHSRFPVYKDTLDNIMGVIHSKDVLRFVDCPHNFNMREVMRRPYFVPEAKQVEALLLAFRRRRIHLAVVLDEYGGVEGIVTLEDVLEEIVGEIRDEYDQEESGITPITPQRFLVEGGVGLRQVNRHVGLHLSEEDATTLAGLMLRCLGQIPQEGDQCVIGDVTLIARKVDQRRIDQIELCLPAAEK</sequence>
<dbReference type="Pfam" id="PF00571">
    <property type="entry name" value="CBS"/>
    <property type="match status" value="2"/>
</dbReference>
<dbReference type="PANTHER" id="PTHR22777">
    <property type="entry name" value="HEMOLYSIN-RELATED"/>
    <property type="match status" value="1"/>
</dbReference>
<evidence type="ECO:0000259" key="12">
    <source>
        <dbReference type="PROSITE" id="PS51371"/>
    </source>
</evidence>
<reference evidence="14" key="2">
    <citation type="submission" date="2006-05" db="EMBL/GenBank/DDBJ databases">
        <title>Sequencing of the draft genome and assembly of Desulfuromonas acetoxidans DSM 684.</title>
        <authorList>
            <consortium name="US DOE Joint Genome Institute (JGI-PGF)"/>
            <person name="Copeland A."/>
            <person name="Lucas S."/>
            <person name="Lapidus A."/>
            <person name="Barry K."/>
            <person name="Detter J.C."/>
            <person name="Glavina del Rio T."/>
            <person name="Hammon N."/>
            <person name="Israni S."/>
            <person name="Dalin E."/>
            <person name="Tice H."/>
            <person name="Bruce D."/>
            <person name="Pitluck S."/>
            <person name="Richardson P."/>
        </authorList>
    </citation>
    <scope>NUCLEOTIDE SEQUENCE [LARGE SCALE GENOMIC DNA]</scope>
    <source>
        <strain evidence="14">DSM 684</strain>
    </source>
</reference>
<dbReference type="SUPFAM" id="SSF54631">
    <property type="entry name" value="CBS-domain pair"/>
    <property type="match status" value="1"/>
</dbReference>
<keyword evidence="5" id="KW-0677">Repeat</keyword>
<dbReference type="PROSITE" id="PS51846">
    <property type="entry name" value="CNNM"/>
    <property type="match status" value="1"/>
</dbReference>
<keyword evidence="8 10" id="KW-0472">Membrane</keyword>
<dbReference type="RefSeq" id="WP_006001985.1">
    <property type="nucleotide sequence ID" value="NZ_AAEW02000016.1"/>
</dbReference>
<name>Q1JXA3_DESA6</name>
<dbReference type="PROSITE" id="PS51371">
    <property type="entry name" value="CBS"/>
    <property type="match status" value="2"/>
</dbReference>
<evidence type="ECO:0008006" key="16">
    <source>
        <dbReference type="Google" id="ProtNLM"/>
    </source>
</evidence>
<keyword evidence="7 9" id="KW-0129">CBS domain</keyword>
<accession>Q1JXA3</accession>
<feature type="transmembrane region" description="Helical" evidence="11">
    <location>
        <begin position="60"/>
        <end position="85"/>
    </location>
</feature>
<feature type="domain" description="CBS" evidence="12">
    <location>
        <begin position="206"/>
        <end position="265"/>
    </location>
</feature>
<dbReference type="SUPFAM" id="SSF56176">
    <property type="entry name" value="FAD-binding/transporter-associated domain-like"/>
    <property type="match status" value="1"/>
</dbReference>
<dbReference type="Gene3D" id="3.30.465.10">
    <property type="match status" value="1"/>
</dbReference>
<comment type="caution">
    <text evidence="14">The sequence shown here is derived from an EMBL/GenBank/DDBJ whole genome shotgun (WGS) entry which is preliminary data.</text>
</comment>
<comment type="subcellular location">
    <subcellularLocation>
        <location evidence="1">Cell membrane</location>
        <topology evidence="1">Multi-pass membrane protein</topology>
    </subcellularLocation>
</comment>
<keyword evidence="6 10" id="KW-1133">Transmembrane helix</keyword>
<evidence type="ECO:0000256" key="4">
    <source>
        <dbReference type="ARBA" id="ARBA00022692"/>
    </source>
</evidence>
<dbReference type="InterPro" id="IPR044751">
    <property type="entry name" value="Ion_transp-like_CBS"/>
</dbReference>
<evidence type="ECO:0000256" key="5">
    <source>
        <dbReference type="ARBA" id="ARBA00022737"/>
    </source>
</evidence>
<dbReference type="CDD" id="cd04590">
    <property type="entry name" value="CBS_pair_CorC_HlyC_assoc"/>
    <property type="match status" value="1"/>
</dbReference>
<evidence type="ECO:0000256" key="3">
    <source>
        <dbReference type="ARBA" id="ARBA00022475"/>
    </source>
</evidence>
<dbReference type="InterPro" id="IPR046342">
    <property type="entry name" value="CBS_dom_sf"/>
</dbReference>
<dbReference type="PANTHER" id="PTHR22777:SF32">
    <property type="entry name" value="UPF0053 INNER MEMBRANE PROTEIN YFJD"/>
    <property type="match status" value="1"/>
</dbReference>
<protein>
    <recommendedName>
        <fullName evidence="16">CBS</fullName>
    </recommendedName>
</protein>
<feature type="transmembrane region" description="Helical" evidence="11">
    <location>
        <begin position="6"/>
        <end position="32"/>
    </location>
</feature>
<dbReference type="Pfam" id="PF03471">
    <property type="entry name" value="CorC_HlyC"/>
    <property type="match status" value="1"/>
</dbReference>
<dbReference type="Pfam" id="PF01595">
    <property type="entry name" value="CNNM"/>
    <property type="match status" value="1"/>
</dbReference>
<evidence type="ECO:0000256" key="7">
    <source>
        <dbReference type="ARBA" id="ARBA00023122"/>
    </source>
</evidence>
<feature type="domain" description="CNNM transmembrane" evidence="13">
    <location>
        <begin position="1"/>
        <end position="187"/>
    </location>
</feature>
<dbReference type="GO" id="GO:0005886">
    <property type="term" value="C:plasma membrane"/>
    <property type="evidence" value="ECO:0007669"/>
    <property type="project" value="UniProtKB-SubCell"/>
</dbReference>
<dbReference type="EMBL" id="AAEW02000016">
    <property type="protein sequence ID" value="EAT14889.1"/>
    <property type="molecule type" value="Genomic_DNA"/>
</dbReference>
<evidence type="ECO:0000313" key="15">
    <source>
        <dbReference type="Proteomes" id="UP000005695"/>
    </source>
</evidence>
<evidence type="ECO:0000259" key="13">
    <source>
        <dbReference type="PROSITE" id="PS51846"/>
    </source>
</evidence>
<evidence type="ECO:0000256" key="6">
    <source>
        <dbReference type="ARBA" id="ARBA00022989"/>
    </source>
</evidence>
<dbReference type="Gene3D" id="3.10.580.10">
    <property type="entry name" value="CBS-domain"/>
    <property type="match status" value="1"/>
</dbReference>
<evidence type="ECO:0000256" key="2">
    <source>
        <dbReference type="ARBA" id="ARBA00006337"/>
    </source>
</evidence>
<evidence type="ECO:0000256" key="9">
    <source>
        <dbReference type="PROSITE-ProRule" id="PRU00703"/>
    </source>
</evidence>
<evidence type="ECO:0000256" key="1">
    <source>
        <dbReference type="ARBA" id="ARBA00004651"/>
    </source>
</evidence>
<keyword evidence="15" id="KW-1185">Reference proteome</keyword>
<reference evidence="14" key="1">
    <citation type="submission" date="2006-05" db="EMBL/GenBank/DDBJ databases">
        <title>Annotation of the draft genome assembly of Desulfuromonas acetoxidans DSM 684.</title>
        <authorList>
            <consortium name="US DOE Joint Genome Institute (JGI-ORNL)"/>
            <person name="Larimer F."/>
            <person name="Land M."/>
            <person name="Hauser L."/>
        </authorList>
    </citation>
    <scope>NUCLEOTIDE SEQUENCE [LARGE SCALE GENOMIC DNA]</scope>
    <source>
        <strain evidence="14">DSM 684</strain>
    </source>
</reference>
<evidence type="ECO:0000256" key="10">
    <source>
        <dbReference type="PROSITE-ProRule" id="PRU01193"/>
    </source>
</evidence>
<evidence type="ECO:0000313" key="14">
    <source>
        <dbReference type="EMBL" id="EAT14889.1"/>
    </source>
</evidence>
<evidence type="ECO:0000256" key="8">
    <source>
        <dbReference type="ARBA" id="ARBA00023136"/>
    </source>
</evidence>
<proteinExistence type="inferred from homology"/>
<keyword evidence="3" id="KW-1003">Cell membrane</keyword>
<feature type="domain" description="CBS" evidence="12">
    <location>
        <begin position="270"/>
        <end position="327"/>
    </location>
</feature>
<gene>
    <name evidence="14" type="ORF">Dace_0898</name>
</gene>